<comment type="similarity">
    <text evidence="3">Belongs to the acetyltransferase family. RimJ subfamily.</text>
</comment>
<evidence type="ECO:0000259" key="4">
    <source>
        <dbReference type="PROSITE" id="PS51186"/>
    </source>
</evidence>
<dbReference type="PROSITE" id="PS51186">
    <property type="entry name" value="GNAT"/>
    <property type="match status" value="1"/>
</dbReference>
<comment type="caution">
    <text evidence="5">The sequence shown here is derived from an EMBL/GenBank/DDBJ whole genome shotgun (WGS) entry which is preliminary data.</text>
</comment>
<keyword evidence="2 5" id="KW-0012">Acyltransferase</keyword>
<accession>A0A7W9MSZ6</accession>
<sequence>MDSSALTVSLTATVQLRLVRPEDGASFAEAQERSREQLVPFEPRRAAEWYNADFHAERFAVLLEKDNLVPWVLAEGDRVIGTATLSNIVHGAWRNGDVGYWVDVAETGRGLATAALDAVCRLADEVLLLHRIAASTNHDNVRSQRVLEKCGFEQYGFARNYLHINGAWRDSNLYHRILNEREPGEPSV</sequence>
<keyword evidence="6" id="KW-1185">Reference proteome</keyword>
<dbReference type="EMBL" id="JACHMY010000001">
    <property type="protein sequence ID" value="MBB5835261.1"/>
    <property type="molecule type" value="Genomic_DNA"/>
</dbReference>
<gene>
    <name evidence="5" type="ORF">HDA39_001995</name>
</gene>
<dbReference type="InterPro" id="IPR051531">
    <property type="entry name" value="N-acetyltransferase"/>
</dbReference>
<dbReference type="Pfam" id="PF13302">
    <property type="entry name" value="Acetyltransf_3"/>
    <property type="match status" value="1"/>
</dbReference>
<keyword evidence="1 5" id="KW-0808">Transferase</keyword>
<dbReference type="EC" id="2.3.1.267" evidence="5"/>
<evidence type="ECO:0000256" key="3">
    <source>
        <dbReference type="ARBA" id="ARBA00038502"/>
    </source>
</evidence>
<dbReference type="InterPro" id="IPR016181">
    <property type="entry name" value="Acyl_CoA_acyltransferase"/>
</dbReference>
<protein>
    <submittedName>
        <fullName evidence="5">Ribosomal-protein-alanine N-acetyltransferase</fullName>
        <ecNumber evidence="5">2.3.1.267</ecNumber>
    </submittedName>
</protein>
<dbReference type="Proteomes" id="UP000549971">
    <property type="component" value="Unassembled WGS sequence"/>
</dbReference>
<dbReference type="PANTHER" id="PTHR43792:SF8">
    <property type="entry name" value="[RIBOSOMAL PROTEIN US5]-ALANINE N-ACETYLTRANSFERASE"/>
    <property type="match status" value="1"/>
</dbReference>
<proteinExistence type="inferred from homology"/>
<dbReference type="GO" id="GO:0005737">
    <property type="term" value="C:cytoplasm"/>
    <property type="evidence" value="ECO:0007669"/>
    <property type="project" value="TreeGrafter"/>
</dbReference>
<evidence type="ECO:0000256" key="1">
    <source>
        <dbReference type="ARBA" id="ARBA00022679"/>
    </source>
</evidence>
<dbReference type="PANTHER" id="PTHR43792">
    <property type="entry name" value="GNAT FAMILY, PUTATIVE (AFU_ORTHOLOGUE AFUA_3G00765)-RELATED-RELATED"/>
    <property type="match status" value="1"/>
</dbReference>
<dbReference type="Gene3D" id="3.40.630.30">
    <property type="match status" value="1"/>
</dbReference>
<dbReference type="GO" id="GO:0008999">
    <property type="term" value="F:protein-N-terminal-alanine acetyltransferase activity"/>
    <property type="evidence" value="ECO:0007669"/>
    <property type="project" value="UniProtKB-EC"/>
</dbReference>
<dbReference type="AlphaFoldDB" id="A0A7W9MSZ6"/>
<evidence type="ECO:0000313" key="5">
    <source>
        <dbReference type="EMBL" id="MBB5835261.1"/>
    </source>
</evidence>
<organism evidence="5 6">
    <name type="scientific">Kribbella italica</name>
    <dbReference type="NCBI Taxonomy" id="1540520"/>
    <lineage>
        <taxon>Bacteria</taxon>
        <taxon>Bacillati</taxon>
        <taxon>Actinomycetota</taxon>
        <taxon>Actinomycetes</taxon>
        <taxon>Propionibacteriales</taxon>
        <taxon>Kribbellaceae</taxon>
        <taxon>Kribbella</taxon>
    </lineage>
</organism>
<reference evidence="5 6" key="1">
    <citation type="submission" date="2020-08" db="EMBL/GenBank/DDBJ databases">
        <title>Sequencing the genomes of 1000 actinobacteria strains.</title>
        <authorList>
            <person name="Klenk H.-P."/>
        </authorList>
    </citation>
    <scope>NUCLEOTIDE SEQUENCE [LARGE SCALE GENOMIC DNA]</scope>
    <source>
        <strain evidence="5 6">DSM 28967</strain>
    </source>
</reference>
<dbReference type="InterPro" id="IPR000182">
    <property type="entry name" value="GNAT_dom"/>
</dbReference>
<dbReference type="SUPFAM" id="SSF55729">
    <property type="entry name" value="Acyl-CoA N-acyltransferases (Nat)"/>
    <property type="match status" value="1"/>
</dbReference>
<feature type="domain" description="N-acetyltransferase" evidence="4">
    <location>
        <begin position="14"/>
        <end position="180"/>
    </location>
</feature>
<name>A0A7W9MSZ6_9ACTN</name>
<dbReference type="RefSeq" id="WP_184794934.1">
    <property type="nucleotide sequence ID" value="NZ_JACHMY010000001.1"/>
</dbReference>
<evidence type="ECO:0000313" key="6">
    <source>
        <dbReference type="Proteomes" id="UP000549971"/>
    </source>
</evidence>
<evidence type="ECO:0000256" key="2">
    <source>
        <dbReference type="ARBA" id="ARBA00023315"/>
    </source>
</evidence>